<dbReference type="InterPro" id="IPR008250">
    <property type="entry name" value="ATPase_P-typ_transduc_dom_A_sf"/>
</dbReference>
<evidence type="ECO:0000256" key="1">
    <source>
        <dbReference type="ARBA" id="ARBA00004141"/>
    </source>
</evidence>
<evidence type="ECO:0000256" key="3">
    <source>
        <dbReference type="ARBA" id="ARBA00022741"/>
    </source>
</evidence>
<feature type="transmembrane region" description="Helical" evidence="8">
    <location>
        <begin position="651"/>
        <end position="676"/>
    </location>
</feature>
<comment type="subcellular location">
    <subcellularLocation>
        <location evidence="1">Membrane</location>
        <topology evidence="1">Multi-pass membrane protein</topology>
    </subcellularLocation>
</comment>
<dbReference type="Gene3D" id="3.40.1110.10">
    <property type="entry name" value="Calcium-transporting ATPase, cytoplasmic domain N"/>
    <property type="match status" value="1"/>
</dbReference>
<feature type="transmembrane region" description="Helical" evidence="8">
    <location>
        <begin position="245"/>
        <end position="262"/>
    </location>
</feature>
<dbReference type="SUPFAM" id="SSF56784">
    <property type="entry name" value="HAD-like"/>
    <property type="match status" value="1"/>
</dbReference>
<sequence length="868" mass="94649">MDTAFYKQSANEVLASFGTSSTGLSGEQVAELRDQYGANLLNEAPRKTKWAILLDQFKDVMVIILIIAAGISFAVGEHTDAYVILAIIAGNAWMGYAQANNAEESIRMLQKMSAQFAVVLRNNHPAKIDATELVPGDLIQLEAGNIVPADARLVEVNSLKTDEASLTGESHSIEKLSDPVDGDHLVPGDQLNMVFKGTVVSNGSAKAVVTATGMNTELGKIAGLMDSEEQKTPLQQRLARFSRQLAVVVLIICVAIFGFGLLRGESAFGMFLTALSLAVAALPEALPAVITIALAQGARRMVRQNALIRKLPAVETLGSVTYICSDKTGTLTQNIMTVEREWHVPDQETLFYQALLLNNEVQTGKDGALLGDSTETALVQYAIAQGLSRETALESVPIENRLPFDSVRMRMSTLHPYNGRYVVLTKGAPAKIADVLAPGQENEVKGWLEQNRTWAAEGLRVLFFGYRILDQKPEKMDETIEKDLRFLGMVAIIDPPREEVIAAIEDCREAGIRTVMITGDQPLTAQAIADRLRISWAQGSKAVTGAEMAEWNDFELEQNVTETSIYARVSPEQKLRIVKALQQNGEFVAMTGDGVNDAPSLKQANIGVAMGITGTDVSKDAAEMVLLDDNFTTIVKAVHEGRRIYENIRKFILYVLSCNLAEILTIFSAPLLGFAIPLLPIHILWINLVTDGLPGLALVAESAEKDIMKRPPRPPKESLFAGGLLTRILLSGLVMTAAALLIQGWAAYRGLDVKSQQTAVFSTLCFVQLMNAHSVRSVYHSLFASDLFANRGMWLAFVLTALLQTAIVFVPWLQPIFKTTALEPATILAIGVVTFSSLLFLELIKFVVRRRYLGGKAEKNPRTPANQS</sequence>
<dbReference type="EMBL" id="BAABEY010000025">
    <property type="protein sequence ID" value="GAA4441527.1"/>
    <property type="molecule type" value="Genomic_DNA"/>
</dbReference>
<dbReference type="Proteomes" id="UP001501508">
    <property type="component" value="Unassembled WGS sequence"/>
</dbReference>
<keyword evidence="4" id="KW-0067">ATP-binding</keyword>
<keyword evidence="5" id="KW-1278">Translocase</keyword>
<dbReference type="InterPro" id="IPR001757">
    <property type="entry name" value="P_typ_ATPase"/>
</dbReference>
<comment type="caution">
    <text evidence="10">The sequence shown here is derived from an EMBL/GenBank/DDBJ whole genome shotgun (WGS) entry which is preliminary data.</text>
</comment>
<gene>
    <name evidence="10" type="ORF">GCM10023091_26940</name>
</gene>
<evidence type="ECO:0000313" key="10">
    <source>
        <dbReference type="EMBL" id="GAA4441527.1"/>
    </source>
</evidence>
<evidence type="ECO:0000313" key="11">
    <source>
        <dbReference type="Proteomes" id="UP001501508"/>
    </source>
</evidence>
<accession>A0ABP8LZZ5</accession>
<feature type="transmembrane region" description="Helical" evidence="8">
    <location>
        <begin position="825"/>
        <end position="848"/>
    </location>
</feature>
<dbReference type="InterPro" id="IPR023299">
    <property type="entry name" value="ATPase_P-typ_cyto_dom_N"/>
</dbReference>
<dbReference type="PRINTS" id="PR00119">
    <property type="entry name" value="CATATPASE"/>
</dbReference>
<dbReference type="InterPro" id="IPR018303">
    <property type="entry name" value="ATPase_P-typ_P_site"/>
</dbReference>
<proteinExistence type="predicted"/>
<dbReference type="InterPro" id="IPR006068">
    <property type="entry name" value="ATPase_P-typ_cation-transptr_C"/>
</dbReference>
<dbReference type="InterPro" id="IPR036412">
    <property type="entry name" value="HAD-like_sf"/>
</dbReference>
<dbReference type="Gene3D" id="1.20.1110.10">
    <property type="entry name" value="Calcium-transporting ATPase, transmembrane domain"/>
    <property type="match status" value="2"/>
</dbReference>
<dbReference type="RefSeq" id="WP_345029980.1">
    <property type="nucleotide sequence ID" value="NZ_BAABEY010000025.1"/>
</dbReference>
<dbReference type="SFLD" id="SFLDF00027">
    <property type="entry name" value="p-type_atpase"/>
    <property type="match status" value="1"/>
</dbReference>
<feature type="transmembrane region" description="Helical" evidence="8">
    <location>
        <begin position="758"/>
        <end position="779"/>
    </location>
</feature>
<dbReference type="SUPFAM" id="SSF81653">
    <property type="entry name" value="Calcium ATPase, transduction domain A"/>
    <property type="match status" value="1"/>
</dbReference>
<dbReference type="InterPro" id="IPR023298">
    <property type="entry name" value="ATPase_P-typ_TM_dom_sf"/>
</dbReference>
<reference evidence="11" key="1">
    <citation type="journal article" date="2019" name="Int. J. Syst. Evol. Microbiol.">
        <title>The Global Catalogue of Microorganisms (GCM) 10K type strain sequencing project: providing services to taxonomists for standard genome sequencing and annotation.</title>
        <authorList>
            <consortium name="The Broad Institute Genomics Platform"/>
            <consortium name="The Broad Institute Genome Sequencing Center for Infectious Disease"/>
            <person name="Wu L."/>
            <person name="Ma J."/>
        </authorList>
    </citation>
    <scope>NUCLEOTIDE SEQUENCE [LARGE SCALE GENOMIC DNA]</scope>
    <source>
        <strain evidence="11">JCM 31920</strain>
    </source>
</reference>
<dbReference type="InterPro" id="IPR023214">
    <property type="entry name" value="HAD_sf"/>
</dbReference>
<dbReference type="InterPro" id="IPR044492">
    <property type="entry name" value="P_typ_ATPase_HD_dom"/>
</dbReference>
<dbReference type="PROSITE" id="PS00154">
    <property type="entry name" value="ATPASE_E1_E2"/>
    <property type="match status" value="1"/>
</dbReference>
<evidence type="ECO:0000256" key="5">
    <source>
        <dbReference type="ARBA" id="ARBA00022967"/>
    </source>
</evidence>
<dbReference type="SFLD" id="SFLDS00003">
    <property type="entry name" value="Haloacid_Dehalogenase"/>
    <property type="match status" value="1"/>
</dbReference>
<keyword evidence="11" id="KW-1185">Reference proteome</keyword>
<keyword evidence="6 8" id="KW-1133">Transmembrane helix</keyword>
<evidence type="ECO:0000256" key="8">
    <source>
        <dbReference type="SAM" id="Phobius"/>
    </source>
</evidence>
<feature type="transmembrane region" description="Helical" evidence="8">
    <location>
        <begin position="791"/>
        <end position="813"/>
    </location>
</feature>
<dbReference type="SFLD" id="SFLDG00002">
    <property type="entry name" value="C1.7:_P-type_atpase_like"/>
    <property type="match status" value="1"/>
</dbReference>
<dbReference type="NCBIfam" id="TIGR01494">
    <property type="entry name" value="ATPase_P-type"/>
    <property type="match status" value="2"/>
</dbReference>
<evidence type="ECO:0000256" key="2">
    <source>
        <dbReference type="ARBA" id="ARBA00022692"/>
    </source>
</evidence>
<feature type="transmembrane region" description="Helical" evidence="8">
    <location>
        <begin position="724"/>
        <end position="746"/>
    </location>
</feature>
<feature type="transmembrane region" description="Helical" evidence="8">
    <location>
        <begin position="81"/>
        <end position="99"/>
    </location>
</feature>
<organism evidence="10 11">
    <name type="scientific">Ravibacter arvi</name>
    <dbReference type="NCBI Taxonomy" id="2051041"/>
    <lineage>
        <taxon>Bacteria</taxon>
        <taxon>Pseudomonadati</taxon>
        <taxon>Bacteroidota</taxon>
        <taxon>Cytophagia</taxon>
        <taxon>Cytophagales</taxon>
        <taxon>Spirosomataceae</taxon>
        <taxon>Ravibacter</taxon>
    </lineage>
</organism>
<dbReference type="Pfam" id="PF00690">
    <property type="entry name" value="Cation_ATPase_N"/>
    <property type="match status" value="1"/>
</dbReference>
<evidence type="ECO:0000256" key="6">
    <source>
        <dbReference type="ARBA" id="ARBA00022989"/>
    </source>
</evidence>
<evidence type="ECO:0000259" key="9">
    <source>
        <dbReference type="SMART" id="SM00831"/>
    </source>
</evidence>
<dbReference type="InterPro" id="IPR059000">
    <property type="entry name" value="ATPase_P-type_domA"/>
</dbReference>
<evidence type="ECO:0000256" key="7">
    <source>
        <dbReference type="ARBA" id="ARBA00023136"/>
    </source>
</evidence>
<dbReference type="SMART" id="SM00831">
    <property type="entry name" value="Cation_ATPase_N"/>
    <property type="match status" value="1"/>
</dbReference>
<dbReference type="SUPFAM" id="SSF81665">
    <property type="entry name" value="Calcium ATPase, transmembrane domain M"/>
    <property type="match status" value="1"/>
</dbReference>
<keyword evidence="3" id="KW-0547">Nucleotide-binding</keyword>
<dbReference type="Pfam" id="PF00122">
    <property type="entry name" value="E1-E2_ATPase"/>
    <property type="match status" value="1"/>
</dbReference>
<dbReference type="Gene3D" id="3.40.50.1000">
    <property type="entry name" value="HAD superfamily/HAD-like"/>
    <property type="match status" value="1"/>
</dbReference>
<dbReference type="Gene3D" id="2.70.150.10">
    <property type="entry name" value="Calcium-transporting ATPase, cytoplasmic transduction domain A"/>
    <property type="match status" value="1"/>
</dbReference>
<name>A0ABP8LZZ5_9BACT</name>
<evidence type="ECO:0000256" key="4">
    <source>
        <dbReference type="ARBA" id="ARBA00022840"/>
    </source>
</evidence>
<feature type="transmembrane region" description="Helical" evidence="8">
    <location>
        <begin position="682"/>
        <end position="703"/>
    </location>
</feature>
<protein>
    <submittedName>
        <fullName evidence="10">Cation-translocating P-type ATPase</fullName>
    </submittedName>
</protein>
<feature type="transmembrane region" description="Helical" evidence="8">
    <location>
        <begin position="268"/>
        <end position="295"/>
    </location>
</feature>
<keyword evidence="2 8" id="KW-0812">Transmembrane</keyword>
<dbReference type="PANTHER" id="PTHR42861">
    <property type="entry name" value="CALCIUM-TRANSPORTING ATPASE"/>
    <property type="match status" value="1"/>
</dbReference>
<dbReference type="Pfam" id="PF13246">
    <property type="entry name" value="Cation_ATPase"/>
    <property type="match status" value="1"/>
</dbReference>
<keyword evidence="7 8" id="KW-0472">Membrane</keyword>
<dbReference type="Pfam" id="PF00689">
    <property type="entry name" value="Cation_ATPase_C"/>
    <property type="match status" value="1"/>
</dbReference>
<feature type="domain" description="Cation-transporting P-type ATPase N-terminal" evidence="9">
    <location>
        <begin position="4"/>
        <end position="77"/>
    </location>
</feature>
<feature type="transmembrane region" description="Helical" evidence="8">
    <location>
        <begin position="57"/>
        <end position="75"/>
    </location>
</feature>
<dbReference type="InterPro" id="IPR004014">
    <property type="entry name" value="ATPase_P-typ_cation-transptr_N"/>
</dbReference>